<keyword evidence="8" id="KW-0969">Cilium</keyword>
<keyword evidence="8" id="KW-0966">Cell projection</keyword>
<organism evidence="8 9">
    <name type="scientific">Candidatus Haliotispira prima</name>
    <dbReference type="NCBI Taxonomy" id="3034016"/>
    <lineage>
        <taxon>Bacteria</taxon>
        <taxon>Pseudomonadati</taxon>
        <taxon>Spirochaetota</taxon>
        <taxon>Spirochaetia</taxon>
        <taxon>Spirochaetales</taxon>
        <taxon>Spirochaetaceae</taxon>
        <taxon>Candidatus Haliotispira</taxon>
    </lineage>
</organism>
<keyword evidence="8" id="KW-0282">Flagellum</keyword>
<dbReference type="InterPro" id="IPR001029">
    <property type="entry name" value="Flagellin_N"/>
</dbReference>
<comment type="subcellular location">
    <subcellularLocation>
        <location evidence="5">Periplasmic flagellum</location>
    </subcellularLocation>
    <subcellularLocation>
        <location evidence="5">Periplasm</location>
    </subcellularLocation>
</comment>
<reference evidence="8 9" key="1">
    <citation type="submission" date="2023-04" db="EMBL/GenBank/DDBJ databases">
        <title>Spirochaete genome identified in red abalone sample constitutes a novel genus.</title>
        <authorList>
            <person name="Sharma S.P."/>
            <person name="Purcell C.M."/>
            <person name="Hyde J.R."/>
            <person name="Severin A.J."/>
        </authorList>
    </citation>
    <scope>NUCLEOTIDE SEQUENCE [LARGE SCALE GENOMIC DNA]</scope>
    <source>
        <strain evidence="8 9">SP-2023</strain>
    </source>
</reference>
<proteinExistence type="inferred from homology"/>
<evidence type="ECO:0000313" key="9">
    <source>
        <dbReference type="Proteomes" id="UP001228690"/>
    </source>
</evidence>
<evidence type="ECO:0000256" key="3">
    <source>
        <dbReference type="ARBA" id="ARBA00022764"/>
    </source>
</evidence>
<feature type="domain" description="Flagellin N-terminal" evidence="6">
    <location>
        <begin position="3"/>
        <end position="140"/>
    </location>
</feature>
<evidence type="ECO:0000256" key="4">
    <source>
        <dbReference type="ARBA" id="ARBA00023143"/>
    </source>
</evidence>
<dbReference type="Gene3D" id="1.20.1330.10">
    <property type="entry name" value="f41 fragment of flagellin, N-terminal domain"/>
    <property type="match status" value="1"/>
</dbReference>
<gene>
    <name evidence="8" type="ORF">P0082_04605</name>
</gene>
<feature type="domain" description="Flagellin C-terminal" evidence="7">
    <location>
        <begin position="207"/>
        <end position="291"/>
    </location>
</feature>
<dbReference type="RefSeq" id="WP_326928354.1">
    <property type="nucleotide sequence ID" value="NZ_CP123443.1"/>
</dbReference>
<sequence>MIINHNLSALNTSRVQGINDASATKGMERLSSGVRINHASDDAAGLAISEKMRAQISGLNQASRNIQDGVSFIQATEGHLNETTSILQRLRVLAVQSANGIYQQEDRSQIQVEVSQLVDEVTRIAEQAQFNGMNMLDGTFSGGVQAAVEAASGQAQPAAQASGGLIIHMGANADQRASISIGNMDAVTLGLDTVDLSSPDGANTALGQVDNALRIVNKQRADLGAYQNRMIEAQGGVDVASENLQAAESRIRDANMSARVVDFTRDQIKSQAAIAMLAQANQRPQQVLQLLR</sequence>
<protein>
    <recommendedName>
        <fullName evidence="5">Flagellin</fullName>
    </recommendedName>
</protein>
<accession>A0ABY8MJK4</accession>
<evidence type="ECO:0000256" key="1">
    <source>
        <dbReference type="ARBA" id="ARBA00004095"/>
    </source>
</evidence>
<evidence type="ECO:0000256" key="5">
    <source>
        <dbReference type="RuleBase" id="RU362073"/>
    </source>
</evidence>
<comment type="similarity">
    <text evidence="2 5">Belongs to the bacterial flagellin family.</text>
</comment>
<dbReference type="Gene3D" id="6.10.10.10">
    <property type="entry name" value="Flagellar export chaperone, C-terminal domain"/>
    <property type="match status" value="1"/>
</dbReference>
<dbReference type="PANTHER" id="PTHR42792:SF2">
    <property type="entry name" value="FLAGELLIN"/>
    <property type="match status" value="1"/>
</dbReference>
<evidence type="ECO:0000313" key="8">
    <source>
        <dbReference type="EMBL" id="WGK70147.1"/>
    </source>
</evidence>
<dbReference type="PANTHER" id="PTHR42792">
    <property type="entry name" value="FLAGELLIN"/>
    <property type="match status" value="1"/>
</dbReference>
<name>A0ABY8MJK4_9SPIO</name>
<dbReference type="PRINTS" id="PR00207">
    <property type="entry name" value="FLAGELLIN"/>
</dbReference>
<keyword evidence="3 5" id="KW-0574">Periplasm</keyword>
<dbReference type="InterPro" id="IPR001492">
    <property type="entry name" value="Flagellin"/>
</dbReference>
<dbReference type="InterPro" id="IPR046358">
    <property type="entry name" value="Flagellin_C"/>
</dbReference>
<keyword evidence="4 5" id="KW-0975">Bacterial flagellum</keyword>
<dbReference type="EMBL" id="CP123443">
    <property type="protein sequence ID" value="WGK70147.1"/>
    <property type="molecule type" value="Genomic_DNA"/>
</dbReference>
<evidence type="ECO:0000259" key="7">
    <source>
        <dbReference type="Pfam" id="PF00700"/>
    </source>
</evidence>
<dbReference type="Proteomes" id="UP001228690">
    <property type="component" value="Chromosome"/>
</dbReference>
<evidence type="ECO:0000256" key="2">
    <source>
        <dbReference type="ARBA" id="ARBA00005709"/>
    </source>
</evidence>
<keyword evidence="9" id="KW-1185">Reference proteome</keyword>
<dbReference type="Pfam" id="PF00669">
    <property type="entry name" value="Flagellin_N"/>
    <property type="match status" value="1"/>
</dbReference>
<dbReference type="InterPro" id="IPR042187">
    <property type="entry name" value="Flagellin_C_sub2"/>
</dbReference>
<dbReference type="Pfam" id="PF00700">
    <property type="entry name" value="Flagellin_C"/>
    <property type="match status" value="1"/>
</dbReference>
<dbReference type="SUPFAM" id="SSF64518">
    <property type="entry name" value="Phase 1 flagellin"/>
    <property type="match status" value="1"/>
</dbReference>
<comment type="function">
    <text evidence="1 5">Component of the core of the flagella.</text>
</comment>
<evidence type="ECO:0000259" key="6">
    <source>
        <dbReference type="Pfam" id="PF00669"/>
    </source>
</evidence>